<proteinExistence type="predicted"/>
<dbReference type="EMBL" id="GBXM01063016">
    <property type="protein sequence ID" value="JAH45561.1"/>
    <property type="molecule type" value="Transcribed_RNA"/>
</dbReference>
<protein>
    <submittedName>
        <fullName evidence="1">Uncharacterized protein</fullName>
    </submittedName>
</protein>
<accession>A0A0E9SW90</accession>
<name>A0A0E9SW90_ANGAN</name>
<organism evidence="1">
    <name type="scientific">Anguilla anguilla</name>
    <name type="common">European freshwater eel</name>
    <name type="synonym">Muraena anguilla</name>
    <dbReference type="NCBI Taxonomy" id="7936"/>
    <lineage>
        <taxon>Eukaryota</taxon>
        <taxon>Metazoa</taxon>
        <taxon>Chordata</taxon>
        <taxon>Craniata</taxon>
        <taxon>Vertebrata</taxon>
        <taxon>Euteleostomi</taxon>
        <taxon>Actinopterygii</taxon>
        <taxon>Neopterygii</taxon>
        <taxon>Teleostei</taxon>
        <taxon>Anguilliformes</taxon>
        <taxon>Anguillidae</taxon>
        <taxon>Anguilla</taxon>
    </lineage>
</organism>
<reference evidence="1" key="1">
    <citation type="submission" date="2014-11" db="EMBL/GenBank/DDBJ databases">
        <authorList>
            <person name="Amaro Gonzalez C."/>
        </authorList>
    </citation>
    <scope>NUCLEOTIDE SEQUENCE</scope>
</reference>
<reference evidence="1" key="2">
    <citation type="journal article" date="2015" name="Fish Shellfish Immunol.">
        <title>Early steps in the European eel (Anguilla anguilla)-Vibrio vulnificus interaction in the gills: Role of the RtxA13 toxin.</title>
        <authorList>
            <person name="Callol A."/>
            <person name="Pajuelo D."/>
            <person name="Ebbesson L."/>
            <person name="Teles M."/>
            <person name="MacKenzie S."/>
            <person name="Amaro C."/>
        </authorList>
    </citation>
    <scope>NUCLEOTIDE SEQUENCE</scope>
</reference>
<evidence type="ECO:0000313" key="1">
    <source>
        <dbReference type="EMBL" id="JAH45561.1"/>
    </source>
</evidence>
<sequence length="13" mass="1454">MSLTALVDFSWPS</sequence>